<dbReference type="KEGG" id="acan:ACA1_163490"/>
<name>L8GTS7_ACACF</name>
<proteinExistence type="predicted"/>
<protein>
    <recommendedName>
        <fullName evidence="5">Protein S-acyltransferase</fullName>
    </recommendedName>
</protein>
<feature type="transmembrane region" description="Helical" evidence="2">
    <location>
        <begin position="247"/>
        <end position="271"/>
    </location>
</feature>
<dbReference type="VEuPathDB" id="AmoebaDB:ACA1_163490"/>
<evidence type="ECO:0000313" key="3">
    <source>
        <dbReference type="EMBL" id="ELR15521.1"/>
    </source>
</evidence>
<keyword evidence="2" id="KW-0472">Membrane</keyword>
<dbReference type="GeneID" id="14916234"/>
<keyword evidence="2" id="KW-1133">Transmembrane helix</keyword>
<feature type="transmembrane region" description="Helical" evidence="2">
    <location>
        <begin position="57"/>
        <end position="77"/>
    </location>
</feature>
<dbReference type="AlphaFoldDB" id="L8GTS7"/>
<evidence type="ECO:0000313" key="4">
    <source>
        <dbReference type="Proteomes" id="UP000011083"/>
    </source>
</evidence>
<dbReference type="PANTHER" id="PTHR12246">
    <property type="entry name" value="PALMITOYLTRANSFERASE ZDHHC16"/>
    <property type="match status" value="1"/>
</dbReference>
<evidence type="ECO:0000256" key="1">
    <source>
        <dbReference type="SAM" id="MobiDB-lite"/>
    </source>
</evidence>
<dbReference type="Proteomes" id="UP000011083">
    <property type="component" value="Unassembled WGS sequence"/>
</dbReference>
<feature type="transmembrane region" description="Helical" evidence="2">
    <location>
        <begin position="200"/>
        <end position="227"/>
    </location>
</feature>
<dbReference type="InterPro" id="IPR039859">
    <property type="entry name" value="PFA4/ZDH16/20/ERF2-like"/>
</dbReference>
<feature type="region of interest" description="Disordered" evidence="1">
    <location>
        <begin position="105"/>
        <end position="192"/>
    </location>
</feature>
<accession>L8GTS7</accession>
<keyword evidence="4" id="KW-1185">Reference proteome</keyword>
<keyword evidence="2" id="KW-0812">Transmembrane</keyword>
<dbReference type="EMBL" id="KB008026">
    <property type="protein sequence ID" value="ELR15521.1"/>
    <property type="molecule type" value="Genomic_DNA"/>
</dbReference>
<evidence type="ECO:0000256" key="2">
    <source>
        <dbReference type="SAM" id="Phobius"/>
    </source>
</evidence>
<feature type="compositionally biased region" description="Basic and acidic residues" evidence="1">
    <location>
        <begin position="122"/>
        <end position="134"/>
    </location>
</feature>
<dbReference type="RefSeq" id="XP_004337534.1">
    <property type="nucleotide sequence ID" value="XM_004337486.1"/>
</dbReference>
<feature type="compositionally biased region" description="Basic and acidic residues" evidence="1">
    <location>
        <begin position="179"/>
        <end position="188"/>
    </location>
</feature>
<reference evidence="3 4" key="1">
    <citation type="journal article" date="2013" name="Genome Biol.">
        <title>Genome of Acanthamoeba castellanii highlights extensive lateral gene transfer and early evolution of tyrosine kinase signaling.</title>
        <authorList>
            <person name="Clarke M."/>
            <person name="Lohan A.J."/>
            <person name="Liu B."/>
            <person name="Lagkouvardos I."/>
            <person name="Roy S."/>
            <person name="Zafar N."/>
            <person name="Bertelli C."/>
            <person name="Schilde C."/>
            <person name="Kianianmomeni A."/>
            <person name="Burglin T.R."/>
            <person name="Frech C."/>
            <person name="Turcotte B."/>
            <person name="Kopec K.O."/>
            <person name="Synnott J.M."/>
            <person name="Choo C."/>
            <person name="Paponov I."/>
            <person name="Finkler A."/>
            <person name="Soon Heng Tan C."/>
            <person name="Hutchins A.P."/>
            <person name="Weinmeier T."/>
            <person name="Rattei T."/>
            <person name="Chu J.S."/>
            <person name="Gimenez G."/>
            <person name="Irimia M."/>
            <person name="Rigden D.J."/>
            <person name="Fitzpatrick D.A."/>
            <person name="Lorenzo-Morales J."/>
            <person name="Bateman A."/>
            <person name="Chiu C.H."/>
            <person name="Tang P."/>
            <person name="Hegemann P."/>
            <person name="Fromm H."/>
            <person name="Raoult D."/>
            <person name="Greub G."/>
            <person name="Miranda-Saavedra D."/>
            <person name="Chen N."/>
            <person name="Nash P."/>
            <person name="Ginger M.L."/>
            <person name="Horn M."/>
            <person name="Schaap P."/>
            <person name="Caler L."/>
            <person name="Loftus B."/>
        </authorList>
    </citation>
    <scope>NUCLEOTIDE SEQUENCE [LARGE SCALE GENOMIC DNA]</scope>
    <source>
        <strain evidence="3 4">Neff</strain>
    </source>
</reference>
<dbReference type="GO" id="GO:0016409">
    <property type="term" value="F:palmitoyltransferase activity"/>
    <property type="evidence" value="ECO:0007669"/>
    <property type="project" value="InterPro"/>
</dbReference>
<sequence>MHMRASAKHRLAAMDACVRWGGRFCVAFVWAFCAVGYWSVWHYVFIPYMMYTAHDPFHIFILLVFHALVILCLYSYYCAIRTDPGFVLPGYLPPEMEEGRLHSVAERDDEQAASGDEQSDDGGARGDGDVEMKLLRGSGGARGPSKGKERIRDRDDDGSASDSDADSSSSDSDSEGEKEEGSDPDQKQKKPKNRKKDIEYFFLFLFYGAGVGAMFLTLFSFCIYDLFKHSDKYTSEQLWINGVTVGMIVWVAAAFTINLTAMGFHTLNLIITNATTIEKMALRARLWRRGRPSNGKKLRHKYDLGPQANLRQVMGSSPLQWFFPTPPETDGYYSLTYPNLNNQFELW</sequence>
<evidence type="ECO:0008006" key="5">
    <source>
        <dbReference type="Google" id="ProtNLM"/>
    </source>
</evidence>
<feature type="transmembrane region" description="Helical" evidence="2">
    <location>
        <begin position="20"/>
        <end position="45"/>
    </location>
</feature>
<organism evidence="3 4">
    <name type="scientific">Acanthamoeba castellanii (strain ATCC 30010 / Neff)</name>
    <dbReference type="NCBI Taxonomy" id="1257118"/>
    <lineage>
        <taxon>Eukaryota</taxon>
        <taxon>Amoebozoa</taxon>
        <taxon>Discosea</taxon>
        <taxon>Longamoebia</taxon>
        <taxon>Centramoebida</taxon>
        <taxon>Acanthamoebidae</taxon>
        <taxon>Acanthamoeba</taxon>
    </lineage>
</organism>
<gene>
    <name evidence="3" type="ORF">ACA1_163490</name>
</gene>
<feature type="compositionally biased region" description="Basic and acidic residues" evidence="1">
    <location>
        <begin position="146"/>
        <end position="157"/>
    </location>
</feature>